<protein>
    <submittedName>
        <fullName evidence="1">Uncharacterized protein</fullName>
    </submittedName>
</protein>
<dbReference type="EMBL" id="ML145285">
    <property type="protein sequence ID" value="TBU51795.1"/>
    <property type="molecule type" value="Genomic_DNA"/>
</dbReference>
<dbReference type="AlphaFoldDB" id="A0A4Q9PCN6"/>
<dbReference type="Proteomes" id="UP000292082">
    <property type="component" value="Unassembled WGS sequence"/>
</dbReference>
<sequence length="67" mass="7500">MPARPTGRGSEHAMMEKLLSDLKLRSFKDRSSAWPFLELDAIPLPRERQGLVACACEGMNWTTQPGI</sequence>
<reference evidence="1 2" key="1">
    <citation type="submission" date="2019-01" db="EMBL/GenBank/DDBJ databases">
        <title>Draft genome sequences of three monokaryotic isolates of the white-rot basidiomycete fungus Dichomitus squalens.</title>
        <authorList>
            <consortium name="DOE Joint Genome Institute"/>
            <person name="Lopez S.C."/>
            <person name="Andreopoulos B."/>
            <person name="Pangilinan J."/>
            <person name="Lipzen A."/>
            <person name="Riley R."/>
            <person name="Ahrendt S."/>
            <person name="Ng V."/>
            <person name="Barry K."/>
            <person name="Daum C."/>
            <person name="Grigoriev I.V."/>
            <person name="Hilden K.S."/>
            <person name="Makela M.R."/>
            <person name="de Vries R.P."/>
        </authorList>
    </citation>
    <scope>NUCLEOTIDE SEQUENCE [LARGE SCALE GENOMIC DNA]</scope>
    <source>
        <strain evidence="1 2">CBS 464.89</strain>
    </source>
</reference>
<evidence type="ECO:0000313" key="2">
    <source>
        <dbReference type="Proteomes" id="UP000292082"/>
    </source>
</evidence>
<evidence type="ECO:0000313" key="1">
    <source>
        <dbReference type="EMBL" id="TBU51795.1"/>
    </source>
</evidence>
<gene>
    <name evidence="1" type="ORF">BD310DRAFT_941586</name>
</gene>
<proteinExistence type="predicted"/>
<accession>A0A4Q9PCN6</accession>
<organism evidence="1 2">
    <name type="scientific">Dichomitus squalens</name>
    <dbReference type="NCBI Taxonomy" id="114155"/>
    <lineage>
        <taxon>Eukaryota</taxon>
        <taxon>Fungi</taxon>
        <taxon>Dikarya</taxon>
        <taxon>Basidiomycota</taxon>
        <taxon>Agaricomycotina</taxon>
        <taxon>Agaricomycetes</taxon>
        <taxon>Polyporales</taxon>
        <taxon>Polyporaceae</taxon>
        <taxon>Dichomitus</taxon>
    </lineage>
</organism>
<keyword evidence="2" id="KW-1185">Reference proteome</keyword>
<name>A0A4Q9PCN6_9APHY</name>